<evidence type="ECO:0000259" key="4">
    <source>
        <dbReference type="PROSITE" id="PS50093"/>
    </source>
</evidence>
<feature type="signal peptide" evidence="3">
    <location>
        <begin position="1"/>
        <end position="19"/>
    </location>
</feature>
<dbReference type="CDD" id="cd00146">
    <property type="entry name" value="PKD"/>
    <property type="match status" value="1"/>
</dbReference>
<evidence type="ECO:0000259" key="5">
    <source>
        <dbReference type="PROSITE" id="PS51829"/>
    </source>
</evidence>
<dbReference type="Pfam" id="PF18911">
    <property type="entry name" value="PKD_4"/>
    <property type="match status" value="1"/>
</dbReference>
<dbReference type="InterPro" id="IPR000601">
    <property type="entry name" value="PKD_dom"/>
</dbReference>
<evidence type="ECO:0000256" key="3">
    <source>
        <dbReference type="SAM" id="SignalP"/>
    </source>
</evidence>
<name>A0ABS6W3B2_9FLAO</name>
<feature type="non-terminal residue" evidence="6">
    <location>
        <position position="648"/>
    </location>
</feature>
<dbReference type="PROSITE" id="PS51829">
    <property type="entry name" value="P_HOMO_B"/>
    <property type="match status" value="1"/>
</dbReference>
<dbReference type="InterPro" id="IPR022409">
    <property type="entry name" value="PKD/Chitinase_dom"/>
</dbReference>
<evidence type="ECO:0000256" key="2">
    <source>
        <dbReference type="ARBA" id="ARBA00022801"/>
    </source>
</evidence>
<comment type="caution">
    <text evidence="6">The sequence shown here is derived from an EMBL/GenBank/DDBJ whole genome shotgun (WGS) entry which is preliminary data.</text>
</comment>
<protein>
    <submittedName>
        <fullName evidence="6">PKD domain-containing protein</fullName>
    </submittedName>
</protein>
<dbReference type="RefSeq" id="WP_219040282.1">
    <property type="nucleotide sequence ID" value="NZ_JAHWDF010000009.1"/>
</dbReference>
<keyword evidence="2" id="KW-0378">Hydrolase</keyword>
<feature type="domain" description="P/Homo B" evidence="5">
    <location>
        <begin position="278"/>
        <end position="450"/>
    </location>
</feature>
<keyword evidence="1" id="KW-0645">Protease</keyword>
<sequence>MKKNILLIILLLAPLLTFPQDVIMGESSSVSQCAGNFYDTGGSDGNYGQSAPGVITFCPDNDDEVIELNFTDFLITDDQDFLIIYDGDSTNSPQIGSYTGSFSPLLVSASITNDSGCLTVEWVPGGGFSPLPGWSAEISCRPECQDVVASIISTTAENLPDDALGNDVYGGCLGEPIDFEGSATFSNGFDDNAIYRWDFDNGEIVEGQTASVTYNEPGAYFVTFTAKDAQNCPGGTVEIKMQIADEPEYNSEVSGSFCSDDFVTLTGSIEPIEYFRPVAPPVTGETYLPDGSGESYETCITVEAFDDGETLQSAADLLNVYLNIEHSYTEDLDITITAPNGNQIILFSAAGDGNHFGEPIDNGNDDGIPGVGYDYFFSESATATMVDSFLGTGQSLPSGDYLPIGDFSDLIGTELNGEWCITVTDNLLNDDGFIFEWGLNFAPDILPAETRFKPEIVRQYWDGFEDGNEIILNLPVGEHCYTFNMEDDFGCKFEEDVCFTIFQTPVVSNIDLLDLQNCLPTDAGTVEFNLADNYDLVLGNQDASLFDITYYEDLSSAENRGTSISNYTVDEEGTFPVYVRIENSNSVNCYSVATFNLIVAETTIGSPPAIEGCDEDNDGETIFNLTENESVIYNGQNPANFTISYYTS</sequence>
<proteinExistence type="predicted"/>
<reference evidence="6 7" key="1">
    <citation type="submission" date="2021-07" db="EMBL/GenBank/DDBJ databases">
        <title>Mesonia aestuariivivens sp. nov., isolated from a tidal flat.</title>
        <authorList>
            <person name="Kim Y.-O."/>
            <person name="Yoon J.-H."/>
        </authorList>
    </citation>
    <scope>NUCLEOTIDE SEQUENCE [LARGE SCALE GENOMIC DNA]</scope>
    <source>
        <strain evidence="6 7">JHPTF-M18</strain>
    </source>
</reference>
<accession>A0ABS6W3B2</accession>
<keyword evidence="7" id="KW-1185">Reference proteome</keyword>
<dbReference type="InterPro" id="IPR002884">
    <property type="entry name" value="P_dom"/>
</dbReference>
<dbReference type="Proteomes" id="UP000719267">
    <property type="component" value="Unassembled WGS sequence"/>
</dbReference>
<dbReference type="PROSITE" id="PS50093">
    <property type="entry name" value="PKD"/>
    <property type="match status" value="1"/>
</dbReference>
<evidence type="ECO:0000313" key="6">
    <source>
        <dbReference type="EMBL" id="MBW2961991.1"/>
    </source>
</evidence>
<feature type="domain" description="PKD" evidence="4">
    <location>
        <begin position="160"/>
        <end position="229"/>
    </location>
</feature>
<keyword evidence="3" id="KW-0732">Signal</keyword>
<feature type="chain" id="PRO_5047488164" evidence="3">
    <location>
        <begin position="20"/>
        <end position="648"/>
    </location>
</feature>
<gene>
    <name evidence="6" type="ORF">KW502_09290</name>
</gene>
<evidence type="ECO:0000313" key="7">
    <source>
        <dbReference type="Proteomes" id="UP000719267"/>
    </source>
</evidence>
<dbReference type="SMART" id="SM00089">
    <property type="entry name" value="PKD"/>
    <property type="match status" value="1"/>
</dbReference>
<organism evidence="6 7">
    <name type="scientific">Mesonia aestuariivivens</name>
    <dbReference type="NCBI Taxonomy" id="2796128"/>
    <lineage>
        <taxon>Bacteria</taxon>
        <taxon>Pseudomonadati</taxon>
        <taxon>Bacteroidota</taxon>
        <taxon>Flavobacteriia</taxon>
        <taxon>Flavobacteriales</taxon>
        <taxon>Flavobacteriaceae</taxon>
        <taxon>Mesonia</taxon>
    </lineage>
</organism>
<evidence type="ECO:0000256" key="1">
    <source>
        <dbReference type="ARBA" id="ARBA00022670"/>
    </source>
</evidence>
<dbReference type="EMBL" id="JAHWDF010000009">
    <property type="protein sequence ID" value="MBW2961991.1"/>
    <property type="molecule type" value="Genomic_DNA"/>
</dbReference>